<evidence type="ECO:0000259" key="6">
    <source>
        <dbReference type="PROSITE" id="PS50405"/>
    </source>
</evidence>
<dbReference type="InterPro" id="IPR034347">
    <property type="entry name" value="GST_Phi_C"/>
</dbReference>
<keyword evidence="8" id="KW-1185">Reference proteome</keyword>
<organism evidence="7 8">
    <name type="scientific">Carex littledalei</name>
    <dbReference type="NCBI Taxonomy" id="544730"/>
    <lineage>
        <taxon>Eukaryota</taxon>
        <taxon>Viridiplantae</taxon>
        <taxon>Streptophyta</taxon>
        <taxon>Embryophyta</taxon>
        <taxon>Tracheophyta</taxon>
        <taxon>Spermatophyta</taxon>
        <taxon>Magnoliopsida</taxon>
        <taxon>Liliopsida</taxon>
        <taxon>Poales</taxon>
        <taxon>Cyperaceae</taxon>
        <taxon>Cyperoideae</taxon>
        <taxon>Cariceae</taxon>
        <taxon>Carex</taxon>
        <taxon>Carex subgen. Euthyceras</taxon>
    </lineage>
</organism>
<dbReference type="SUPFAM" id="SSF52833">
    <property type="entry name" value="Thioredoxin-like"/>
    <property type="match status" value="1"/>
</dbReference>
<dbReference type="Gene3D" id="1.20.1050.10">
    <property type="match status" value="1"/>
</dbReference>
<feature type="domain" description="GST N-terminal" evidence="5">
    <location>
        <begin position="1"/>
        <end position="82"/>
    </location>
</feature>
<dbReference type="SFLD" id="SFLDG00358">
    <property type="entry name" value="Main_(cytGST)"/>
    <property type="match status" value="1"/>
</dbReference>
<evidence type="ECO:0000259" key="5">
    <source>
        <dbReference type="PROSITE" id="PS50404"/>
    </source>
</evidence>
<evidence type="ECO:0000256" key="1">
    <source>
        <dbReference type="ARBA" id="ARBA00010128"/>
    </source>
</evidence>
<sequence>MAIKVFGLAVSNNVVRVIAALNEKGLEYELVPVDLAAGAHKKPEFLALNPFGQIPTIQDGDDTLFESRAITRYIATKYKESGSNLIPASLAKFETWLQVESSQFNSPSGGIAFEFVIKPMIGMTTDPSNADKKAEQLSAVLDVYEAHLAKNKYLAGDEFTLADLNHMPEIYLLLKTPKADLINSRPHVKAWWDDISARPAWKKTAASLPV</sequence>
<accession>A0A833RTZ8</accession>
<dbReference type="EC" id="2.5.1.18" evidence="2"/>
<evidence type="ECO:0000313" key="8">
    <source>
        <dbReference type="Proteomes" id="UP000623129"/>
    </source>
</evidence>
<evidence type="ECO:0000313" key="7">
    <source>
        <dbReference type="EMBL" id="KAF3340703.1"/>
    </source>
</evidence>
<evidence type="ECO:0000256" key="4">
    <source>
        <dbReference type="ARBA" id="ARBA00047960"/>
    </source>
</evidence>
<dbReference type="InterPro" id="IPR040079">
    <property type="entry name" value="Glutathione_S-Trfase"/>
</dbReference>
<dbReference type="GO" id="GO:0005737">
    <property type="term" value="C:cytoplasm"/>
    <property type="evidence" value="ECO:0007669"/>
    <property type="project" value="TreeGrafter"/>
</dbReference>
<dbReference type="GO" id="GO:0009635">
    <property type="term" value="P:response to herbicide"/>
    <property type="evidence" value="ECO:0007669"/>
    <property type="project" value="UniProtKB-ARBA"/>
</dbReference>
<dbReference type="InterPro" id="IPR004045">
    <property type="entry name" value="Glutathione_S-Trfase_N"/>
</dbReference>
<dbReference type="GO" id="GO:0043295">
    <property type="term" value="F:glutathione binding"/>
    <property type="evidence" value="ECO:0007669"/>
    <property type="project" value="TreeGrafter"/>
</dbReference>
<dbReference type="Pfam" id="PF02798">
    <property type="entry name" value="GST_N"/>
    <property type="match status" value="1"/>
</dbReference>
<dbReference type="EMBL" id="SWLB01000002">
    <property type="protein sequence ID" value="KAF3340703.1"/>
    <property type="molecule type" value="Genomic_DNA"/>
</dbReference>
<reference evidence="7" key="1">
    <citation type="submission" date="2020-01" db="EMBL/GenBank/DDBJ databases">
        <title>Genome sequence of Kobresia littledalei, the first chromosome-level genome in the family Cyperaceae.</title>
        <authorList>
            <person name="Qu G."/>
        </authorList>
    </citation>
    <scope>NUCLEOTIDE SEQUENCE</scope>
    <source>
        <strain evidence="7">C.B.Clarke</strain>
        <tissue evidence="7">Leaf</tissue>
    </source>
</reference>
<dbReference type="AlphaFoldDB" id="A0A833RTZ8"/>
<comment type="caution">
    <text evidence="7">The sequence shown here is derived from an EMBL/GenBank/DDBJ whole genome shotgun (WGS) entry which is preliminary data.</text>
</comment>
<dbReference type="OrthoDB" id="422574at2759"/>
<gene>
    <name evidence="7" type="ORF">FCM35_KLT09547</name>
</gene>
<dbReference type="SFLD" id="SFLDS00019">
    <property type="entry name" value="Glutathione_Transferase_(cytos"/>
    <property type="match status" value="1"/>
</dbReference>
<evidence type="ECO:0000256" key="2">
    <source>
        <dbReference type="ARBA" id="ARBA00012452"/>
    </source>
</evidence>
<dbReference type="GO" id="GO:0006749">
    <property type="term" value="P:glutathione metabolic process"/>
    <property type="evidence" value="ECO:0007669"/>
    <property type="project" value="TreeGrafter"/>
</dbReference>
<dbReference type="PANTHER" id="PTHR43900:SF3">
    <property type="entry name" value="GLUTATHIONE S-TRANSFERASE RHO"/>
    <property type="match status" value="1"/>
</dbReference>
<dbReference type="InterPro" id="IPR004046">
    <property type="entry name" value="GST_C"/>
</dbReference>
<dbReference type="Proteomes" id="UP000623129">
    <property type="component" value="Unassembled WGS sequence"/>
</dbReference>
<keyword evidence="3 7" id="KW-0808">Transferase</keyword>
<dbReference type="GO" id="GO:0004364">
    <property type="term" value="F:glutathione transferase activity"/>
    <property type="evidence" value="ECO:0007669"/>
    <property type="project" value="UniProtKB-EC"/>
</dbReference>
<dbReference type="SUPFAM" id="SSF47616">
    <property type="entry name" value="GST C-terminal domain-like"/>
    <property type="match status" value="1"/>
</dbReference>
<comment type="catalytic activity">
    <reaction evidence="4">
        <text>RX + glutathione = an S-substituted glutathione + a halide anion + H(+)</text>
        <dbReference type="Rhea" id="RHEA:16437"/>
        <dbReference type="ChEBI" id="CHEBI:15378"/>
        <dbReference type="ChEBI" id="CHEBI:16042"/>
        <dbReference type="ChEBI" id="CHEBI:17792"/>
        <dbReference type="ChEBI" id="CHEBI:57925"/>
        <dbReference type="ChEBI" id="CHEBI:90779"/>
        <dbReference type="EC" id="2.5.1.18"/>
    </reaction>
</comment>
<evidence type="ECO:0000256" key="3">
    <source>
        <dbReference type="ARBA" id="ARBA00022679"/>
    </source>
</evidence>
<dbReference type="InterPro" id="IPR036282">
    <property type="entry name" value="Glutathione-S-Trfase_C_sf"/>
</dbReference>
<dbReference type="InterPro" id="IPR010987">
    <property type="entry name" value="Glutathione-S-Trfase_C-like"/>
</dbReference>
<dbReference type="CDD" id="cd03053">
    <property type="entry name" value="GST_N_Phi"/>
    <property type="match status" value="1"/>
</dbReference>
<proteinExistence type="inferred from homology"/>
<dbReference type="SFLD" id="SFLDG01154">
    <property type="entry name" value="Main.5:_Phi-like"/>
    <property type="match status" value="1"/>
</dbReference>
<dbReference type="PANTHER" id="PTHR43900">
    <property type="entry name" value="GLUTATHIONE S-TRANSFERASE RHO"/>
    <property type="match status" value="1"/>
</dbReference>
<dbReference type="FunFam" id="3.40.30.10:FF:000016">
    <property type="entry name" value="Glutathione S-transferase F2"/>
    <property type="match status" value="1"/>
</dbReference>
<dbReference type="PROSITE" id="PS50404">
    <property type="entry name" value="GST_NTER"/>
    <property type="match status" value="1"/>
</dbReference>
<dbReference type="PROSITE" id="PS50405">
    <property type="entry name" value="GST_CTER"/>
    <property type="match status" value="1"/>
</dbReference>
<name>A0A833RTZ8_9POAL</name>
<dbReference type="Pfam" id="PF00043">
    <property type="entry name" value="GST_C"/>
    <property type="match status" value="1"/>
</dbReference>
<dbReference type="FunFam" id="1.20.1050.10:FF:000004">
    <property type="entry name" value="Glutathione S-transferase F2"/>
    <property type="match status" value="1"/>
</dbReference>
<dbReference type="Gene3D" id="3.40.30.10">
    <property type="entry name" value="Glutaredoxin"/>
    <property type="match status" value="1"/>
</dbReference>
<feature type="domain" description="GST C-terminal" evidence="6">
    <location>
        <begin position="86"/>
        <end position="210"/>
    </location>
</feature>
<dbReference type="InterPro" id="IPR036249">
    <property type="entry name" value="Thioredoxin-like_sf"/>
</dbReference>
<protein>
    <recommendedName>
        <fullName evidence="2">glutathione transferase</fullName>
        <ecNumber evidence="2">2.5.1.18</ecNumber>
    </recommendedName>
</protein>
<dbReference type="CDD" id="cd03187">
    <property type="entry name" value="GST_C_Phi"/>
    <property type="match status" value="1"/>
</dbReference>
<comment type="similarity">
    <text evidence="1">Belongs to the GST superfamily. Phi family.</text>
</comment>